<dbReference type="EMBL" id="JAABOA010004461">
    <property type="protein sequence ID" value="KAF9577717.1"/>
    <property type="molecule type" value="Genomic_DNA"/>
</dbReference>
<dbReference type="Gene3D" id="3.40.50.300">
    <property type="entry name" value="P-loop containing nucleotide triphosphate hydrolases"/>
    <property type="match status" value="1"/>
</dbReference>
<dbReference type="PANTHER" id="PTHR11566:SF21">
    <property type="entry name" value="DYNAMIN RELATED PROTEIN 1, ISOFORM A"/>
    <property type="match status" value="1"/>
</dbReference>
<dbReference type="OrthoDB" id="5061070at2759"/>
<sequence length="378" mass="42298">MLRSDSAYQGVMDKISKIQAYGLTHKLSIPTMAIIGDQSSGKSSVLEAITKLSFPRNKGMCTRFATQVTLRRDHTLQGDVVSARIEGKPDFNERFIIVKPPATFQSVIEEAVALLCTDGRPISEEVLEITVSGPTHPPLIIVDLPGFVRITLDNEAPDLPDTIRRINQKYIQNPRTIILAVVNAENDVNTSAALAEANQNDPGGERTIPIVTKIDRIENGLHTDWVEVLNNRRKFMRLGYLTMRNAAFEEKSSMSWDQAREEEDKVFSSELWSGVDSSRKGREAVRMRLSNVLYEHISKELPALKREIDTAVEKSKAELEAMGAPILTNEGARDKLFQASMLLQPQVGAFLRADYDYHYIATFKDVPIPESDLDPLFV</sequence>
<organism evidence="4 5">
    <name type="scientific">Lunasporangiospora selenospora</name>
    <dbReference type="NCBI Taxonomy" id="979761"/>
    <lineage>
        <taxon>Eukaryota</taxon>
        <taxon>Fungi</taxon>
        <taxon>Fungi incertae sedis</taxon>
        <taxon>Mucoromycota</taxon>
        <taxon>Mortierellomycotina</taxon>
        <taxon>Mortierellomycetes</taxon>
        <taxon>Mortierellales</taxon>
        <taxon>Mortierellaceae</taxon>
        <taxon>Lunasporangiospora</taxon>
    </lineage>
</organism>
<evidence type="ECO:0000313" key="5">
    <source>
        <dbReference type="Proteomes" id="UP000780801"/>
    </source>
</evidence>
<feature type="domain" description="Dynamin-type G" evidence="3">
    <location>
        <begin position="26"/>
        <end position="302"/>
    </location>
</feature>
<dbReference type="InterPro" id="IPR001401">
    <property type="entry name" value="Dynamin_GTPase"/>
</dbReference>
<reference evidence="4" key="1">
    <citation type="journal article" date="2020" name="Fungal Divers.">
        <title>Resolving the Mortierellaceae phylogeny through synthesis of multi-gene phylogenetics and phylogenomics.</title>
        <authorList>
            <person name="Vandepol N."/>
            <person name="Liber J."/>
            <person name="Desiro A."/>
            <person name="Na H."/>
            <person name="Kennedy M."/>
            <person name="Barry K."/>
            <person name="Grigoriev I.V."/>
            <person name="Miller A.N."/>
            <person name="O'Donnell K."/>
            <person name="Stajich J.E."/>
            <person name="Bonito G."/>
        </authorList>
    </citation>
    <scope>NUCLEOTIDE SEQUENCE</scope>
    <source>
        <strain evidence="4">KOD1015</strain>
    </source>
</reference>
<dbReference type="GO" id="GO:0006897">
    <property type="term" value="P:endocytosis"/>
    <property type="evidence" value="ECO:0007669"/>
    <property type="project" value="TreeGrafter"/>
</dbReference>
<dbReference type="InterPro" id="IPR022812">
    <property type="entry name" value="Dynamin"/>
</dbReference>
<dbReference type="GO" id="GO:0008017">
    <property type="term" value="F:microtubule binding"/>
    <property type="evidence" value="ECO:0007669"/>
    <property type="project" value="TreeGrafter"/>
</dbReference>
<dbReference type="CDD" id="cd08771">
    <property type="entry name" value="DLP_1"/>
    <property type="match status" value="1"/>
</dbReference>
<dbReference type="Pfam" id="PF01031">
    <property type="entry name" value="Dynamin_M"/>
    <property type="match status" value="1"/>
</dbReference>
<evidence type="ECO:0000259" key="3">
    <source>
        <dbReference type="PROSITE" id="PS51718"/>
    </source>
</evidence>
<evidence type="ECO:0000256" key="2">
    <source>
        <dbReference type="ARBA" id="ARBA00023134"/>
    </source>
</evidence>
<comment type="caution">
    <text evidence="4">The sequence shown here is derived from an EMBL/GenBank/DDBJ whole genome shotgun (WGS) entry which is preliminary data.</text>
</comment>
<proteinExistence type="predicted"/>
<dbReference type="GO" id="GO:0048312">
    <property type="term" value="P:intracellular distribution of mitochondria"/>
    <property type="evidence" value="ECO:0007669"/>
    <property type="project" value="TreeGrafter"/>
</dbReference>
<dbReference type="SUPFAM" id="SSF52540">
    <property type="entry name" value="P-loop containing nucleoside triphosphate hydrolases"/>
    <property type="match status" value="1"/>
</dbReference>
<name>A0A9P6FLN8_9FUNG</name>
<keyword evidence="2" id="KW-0342">GTP-binding</keyword>
<dbReference type="InterPro" id="IPR045063">
    <property type="entry name" value="Dynamin_N"/>
</dbReference>
<dbReference type="InterPro" id="IPR030381">
    <property type="entry name" value="G_DYNAMIN_dom"/>
</dbReference>
<dbReference type="GO" id="GO:0003924">
    <property type="term" value="F:GTPase activity"/>
    <property type="evidence" value="ECO:0007669"/>
    <property type="project" value="InterPro"/>
</dbReference>
<dbReference type="GO" id="GO:0005874">
    <property type="term" value="C:microtubule"/>
    <property type="evidence" value="ECO:0007669"/>
    <property type="project" value="TreeGrafter"/>
</dbReference>
<dbReference type="PRINTS" id="PR00195">
    <property type="entry name" value="DYNAMIN"/>
</dbReference>
<dbReference type="GO" id="GO:0016020">
    <property type="term" value="C:membrane"/>
    <property type="evidence" value="ECO:0007669"/>
    <property type="project" value="TreeGrafter"/>
</dbReference>
<evidence type="ECO:0000313" key="4">
    <source>
        <dbReference type="EMBL" id="KAF9577717.1"/>
    </source>
</evidence>
<dbReference type="InterPro" id="IPR027417">
    <property type="entry name" value="P-loop_NTPase"/>
</dbReference>
<feature type="non-terminal residue" evidence="4">
    <location>
        <position position="378"/>
    </location>
</feature>
<keyword evidence="5" id="KW-1185">Reference proteome</keyword>
<dbReference type="InterPro" id="IPR000375">
    <property type="entry name" value="Dynamin_stalk"/>
</dbReference>
<accession>A0A9P6FLN8</accession>
<dbReference type="GO" id="GO:0005739">
    <property type="term" value="C:mitochondrion"/>
    <property type="evidence" value="ECO:0007669"/>
    <property type="project" value="TreeGrafter"/>
</dbReference>
<gene>
    <name evidence="4" type="ORF">BGW38_006893</name>
</gene>
<keyword evidence="1" id="KW-0547">Nucleotide-binding</keyword>
<dbReference type="GO" id="GO:0005525">
    <property type="term" value="F:GTP binding"/>
    <property type="evidence" value="ECO:0007669"/>
    <property type="project" value="InterPro"/>
</dbReference>
<dbReference type="SMART" id="SM00053">
    <property type="entry name" value="DYNc"/>
    <property type="match status" value="1"/>
</dbReference>
<dbReference type="GO" id="GO:0000266">
    <property type="term" value="P:mitochondrial fission"/>
    <property type="evidence" value="ECO:0007669"/>
    <property type="project" value="TreeGrafter"/>
</dbReference>
<dbReference type="GO" id="GO:0016559">
    <property type="term" value="P:peroxisome fission"/>
    <property type="evidence" value="ECO:0007669"/>
    <property type="project" value="TreeGrafter"/>
</dbReference>
<dbReference type="Proteomes" id="UP000780801">
    <property type="component" value="Unassembled WGS sequence"/>
</dbReference>
<dbReference type="PANTHER" id="PTHR11566">
    <property type="entry name" value="DYNAMIN"/>
    <property type="match status" value="1"/>
</dbReference>
<protein>
    <recommendedName>
        <fullName evidence="3">Dynamin-type G domain-containing protein</fullName>
    </recommendedName>
</protein>
<dbReference type="AlphaFoldDB" id="A0A9P6FLN8"/>
<dbReference type="Pfam" id="PF00350">
    <property type="entry name" value="Dynamin_N"/>
    <property type="match status" value="1"/>
</dbReference>
<dbReference type="PROSITE" id="PS51718">
    <property type="entry name" value="G_DYNAMIN_2"/>
    <property type="match status" value="1"/>
</dbReference>
<evidence type="ECO:0000256" key="1">
    <source>
        <dbReference type="ARBA" id="ARBA00022741"/>
    </source>
</evidence>